<keyword evidence="3" id="KW-1185">Reference proteome</keyword>
<evidence type="ECO:0000259" key="1">
    <source>
        <dbReference type="Pfam" id="PF12680"/>
    </source>
</evidence>
<protein>
    <submittedName>
        <fullName evidence="2">Nuclear transport factor 2 family protein</fullName>
    </submittedName>
</protein>
<sequence>MTDAATPLTADAVEHYLRFWNTDPSEQRRVGSEIFTEDVTSVTPIGVMSGIEALIGFTEQFTANVGTYAFRARTEPDVHHDRARLQWEIRVGEESFAEGTDVLTIVGDGRIVSVTGFLDRAPDGFDPARH</sequence>
<feature type="domain" description="SnoaL-like" evidence="1">
    <location>
        <begin position="13"/>
        <end position="113"/>
    </location>
</feature>
<reference evidence="3" key="1">
    <citation type="journal article" date="2019" name="Int. J. Syst. Evol. Microbiol.">
        <title>The Global Catalogue of Microorganisms (GCM) 10K type strain sequencing project: providing services to taxonomists for standard genome sequencing and annotation.</title>
        <authorList>
            <consortium name="The Broad Institute Genomics Platform"/>
            <consortium name="The Broad Institute Genome Sequencing Center for Infectious Disease"/>
            <person name="Wu L."/>
            <person name="Ma J."/>
        </authorList>
    </citation>
    <scope>NUCLEOTIDE SEQUENCE [LARGE SCALE GENOMIC DNA]</scope>
    <source>
        <strain evidence="3">JCM 16578</strain>
    </source>
</reference>
<dbReference type="InterPro" id="IPR032710">
    <property type="entry name" value="NTF2-like_dom_sf"/>
</dbReference>
<organism evidence="2 3">
    <name type="scientific">Streptomyces lannensis</name>
    <dbReference type="NCBI Taxonomy" id="766498"/>
    <lineage>
        <taxon>Bacteria</taxon>
        <taxon>Bacillati</taxon>
        <taxon>Actinomycetota</taxon>
        <taxon>Actinomycetes</taxon>
        <taxon>Kitasatosporales</taxon>
        <taxon>Streptomycetaceae</taxon>
        <taxon>Streptomyces</taxon>
    </lineage>
</organism>
<evidence type="ECO:0000313" key="3">
    <source>
        <dbReference type="Proteomes" id="UP001501563"/>
    </source>
</evidence>
<name>A0ABP7KXL1_9ACTN</name>
<accession>A0ABP7KXL1</accession>
<dbReference type="SUPFAM" id="SSF54427">
    <property type="entry name" value="NTF2-like"/>
    <property type="match status" value="1"/>
</dbReference>
<dbReference type="RefSeq" id="WP_331268540.1">
    <property type="nucleotide sequence ID" value="NZ_BAAAZA010000026.1"/>
</dbReference>
<evidence type="ECO:0000313" key="2">
    <source>
        <dbReference type="EMBL" id="GAA3890546.1"/>
    </source>
</evidence>
<dbReference type="InterPro" id="IPR037401">
    <property type="entry name" value="SnoaL-like"/>
</dbReference>
<dbReference type="Proteomes" id="UP001501563">
    <property type="component" value="Unassembled WGS sequence"/>
</dbReference>
<gene>
    <name evidence="2" type="ORF">GCM10022207_67670</name>
</gene>
<dbReference type="EMBL" id="BAAAZA010000026">
    <property type="protein sequence ID" value="GAA3890546.1"/>
    <property type="molecule type" value="Genomic_DNA"/>
</dbReference>
<comment type="caution">
    <text evidence="2">The sequence shown here is derived from an EMBL/GenBank/DDBJ whole genome shotgun (WGS) entry which is preliminary data.</text>
</comment>
<proteinExistence type="predicted"/>
<dbReference type="Gene3D" id="3.10.450.50">
    <property type="match status" value="1"/>
</dbReference>
<dbReference type="Pfam" id="PF12680">
    <property type="entry name" value="SnoaL_2"/>
    <property type="match status" value="1"/>
</dbReference>